<evidence type="ECO:0000256" key="3">
    <source>
        <dbReference type="ARBA" id="ARBA00023163"/>
    </source>
</evidence>
<evidence type="ECO:0000256" key="2">
    <source>
        <dbReference type="ARBA" id="ARBA00023125"/>
    </source>
</evidence>
<evidence type="ECO:0000256" key="1">
    <source>
        <dbReference type="ARBA" id="ARBA00023015"/>
    </source>
</evidence>
<dbReference type="PANTHER" id="PTHR30055:SF234">
    <property type="entry name" value="HTH-TYPE TRANSCRIPTIONAL REGULATOR BETI"/>
    <property type="match status" value="1"/>
</dbReference>
<dbReference type="InterPro" id="IPR050109">
    <property type="entry name" value="HTH-type_TetR-like_transc_reg"/>
</dbReference>
<dbReference type="PROSITE" id="PS50977">
    <property type="entry name" value="HTH_TETR_2"/>
    <property type="match status" value="1"/>
</dbReference>
<sequence>MPRIIGGSLDEHRERMQERIFTAMAQLLREHGYGAITLADVAAAADIGRTAMYNYYPDKETLLLAYAAHETERYLKELSAALADVTNPVDQLRVFVRMQLQQLTTQHIAPGSLSNVLTDAGHRQMLEHIAPLHSVLRNIIVDAVEQRYLPEDDVDLLLPLVTASIAGRSTADLRGKRLARAIDTTTTFVLRGLGAKLDADGHPRRLARAVTGRVTAGQVPAGRSRPSKADR</sequence>
<dbReference type="SUPFAM" id="SSF46689">
    <property type="entry name" value="Homeodomain-like"/>
    <property type="match status" value="1"/>
</dbReference>
<evidence type="ECO:0000313" key="6">
    <source>
        <dbReference type="EMBL" id="UWZ39093.1"/>
    </source>
</evidence>
<accession>A0ABY5ZEL8</accession>
<organism evidence="6 7">
    <name type="scientific">Dactylosporangium roseum</name>
    <dbReference type="NCBI Taxonomy" id="47989"/>
    <lineage>
        <taxon>Bacteria</taxon>
        <taxon>Bacillati</taxon>
        <taxon>Actinomycetota</taxon>
        <taxon>Actinomycetes</taxon>
        <taxon>Micromonosporales</taxon>
        <taxon>Micromonosporaceae</taxon>
        <taxon>Dactylosporangium</taxon>
    </lineage>
</organism>
<keyword evidence="1" id="KW-0805">Transcription regulation</keyword>
<reference evidence="6" key="1">
    <citation type="submission" date="2021-04" db="EMBL/GenBank/DDBJ databases">
        <title>Biosynthetic gene clusters of Dactylosporangioum roseum.</title>
        <authorList>
            <person name="Hartkoorn R.C."/>
            <person name="Beaudoing E."/>
            <person name="Hot D."/>
            <person name="Moureu S."/>
        </authorList>
    </citation>
    <scope>NUCLEOTIDE SEQUENCE</scope>
    <source>
        <strain evidence="6">NRRL B-16295</strain>
    </source>
</reference>
<dbReference type="PANTHER" id="PTHR30055">
    <property type="entry name" value="HTH-TYPE TRANSCRIPTIONAL REGULATOR RUTR"/>
    <property type="match status" value="1"/>
</dbReference>
<evidence type="ECO:0000313" key="7">
    <source>
        <dbReference type="Proteomes" id="UP001058271"/>
    </source>
</evidence>
<dbReference type="PRINTS" id="PR00455">
    <property type="entry name" value="HTHTETR"/>
</dbReference>
<name>A0ABY5ZEL8_9ACTN</name>
<dbReference type="EMBL" id="CP073721">
    <property type="protein sequence ID" value="UWZ39093.1"/>
    <property type="molecule type" value="Genomic_DNA"/>
</dbReference>
<feature type="DNA-binding region" description="H-T-H motif" evidence="4">
    <location>
        <begin position="37"/>
        <end position="56"/>
    </location>
</feature>
<dbReference type="Proteomes" id="UP001058271">
    <property type="component" value="Chromosome"/>
</dbReference>
<evidence type="ECO:0000256" key="4">
    <source>
        <dbReference type="PROSITE-ProRule" id="PRU00335"/>
    </source>
</evidence>
<gene>
    <name evidence="6" type="ORF">Drose_13220</name>
</gene>
<proteinExistence type="predicted"/>
<keyword evidence="2 4" id="KW-0238">DNA-binding</keyword>
<dbReference type="RefSeq" id="WP_260728492.1">
    <property type="nucleotide sequence ID" value="NZ_BAAABS010000008.1"/>
</dbReference>
<keyword evidence="3" id="KW-0804">Transcription</keyword>
<evidence type="ECO:0000259" key="5">
    <source>
        <dbReference type="PROSITE" id="PS50977"/>
    </source>
</evidence>
<protein>
    <submittedName>
        <fullName evidence="6">TetR/AcrR family transcriptional regulator</fullName>
    </submittedName>
</protein>
<dbReference type="InterPro" id="IPR001647">
    <property type="entry name" value="HTH_TetR"/>
</dbReference>
<dbReference type="Pfam" id="PF00440">
    <property type="entry name" value="TetR_N"/>
    <property type="match status" value="1"/>
</dbReference>
<dbReference type="InterPro" id="IPR009057">
    <property type="entry name" value="Homeodomain-like_sf"/>
</dbReference>
<keyword evidence="7" id="KW-1185">Reference proteome</keyword>
<dbReference type="Gene3D" id="1.10.357.10">
    <property type="entry name" value="Tetracycline Repressor, domain 2"/>
    <property type="match status" value="1"/>
</dbReference>
<feature type="domain" description="HTH tetR-type" evidence="5">
    <location>
        <begin position="14"/>
        <end position="74"/>
    </location>
</feature>